<keyword evidence="2" id="KW-1185">Reference proteome</keyword>
<gene>
    <name evidence="1" type="ORF">BDN72DRAFT_878453</name>
</gene>
<accession>A0ACD3AV90</accession>
<evidence type="ECO:0000313" key="1">
    <source>
        <dbReference type="EMBL" id="TFK69497.1"/>
    </source>
</evidence>
<dbReference type="EMBL" id="ML208330">
    <property type="protein sequence ID" value="TFK69497.1"/>
    <property type="molecule type" value="Genomic_DNA"/>
</dbReference>
<dbReference type="Proteomes" id="UP000308600">
    <property type="component" value="Unassembled WGS sequence"/>
</dbReference>
<reference evidence="1 2" key="1">
    <citation type="journal article" date="2019" name="Nat. Ecol. Evol.">
        <title>Megaphylogeny resolves global patterns of mushroom evolution.</title>
        <authorList>
            <person name="Varga T."/>
            <person name="Krizsan K."/>
            <person name="Foldi C."/>
            <person name="Dima B."/>
            <person name="Sanchez-Garcia M."/>
            <person name="Sanchez-Ramirez S."/>
            <person name="Szollosi G.J."/>
            <person name="Szarkandi J.G."/>
            <person name="Papp V."/>
            <person name="Albert L."/>
            <person name="Andreopoulos W."/>
            <person name="Angelini C."/>
            <person name="Antonin V."/>
            <person name="Barry K.W."/>
            <person name="Bougher N.L."/>
            <person name="Buchanan P."/>
            <person name="Buyck B."/>
            <person name="Bense V."/>
            <person name="Catcheside P."/>
            <person name="Chovatia M."/>
            <person name="Cooper J."/>
            <person name="Damon W."/>
            <person name="Desjardin D."/>
            <person name="Finy P."/>
            <person name="Geml J."/>
            <person name="Haridas S."/>
            <person name="Hughes K."/>
            <person name="Justo A."/>
            <person name="Karasinski D."/>
            <person name="Kautmanova I."/>
            <person name="Kiss B."/>
            <person name="Kocsube S."/>
            <person name="Kotiranta H."/>
            <person name="LaButti K.M."/>
            <person name="Lechner B.E."/>
            <person name="Liimatainen K."/>
            <person name="Lipzen A."/>
            <person name="Lukacs Z."/>
            <person name="Mihaltcheva S."/>
            <person name="Morgado L.N."/>
            <person name="Niskanen T."/>
            <person name="Noordeloos M.E."/>
            <person name="Ohm R.A."/>
            <person name="Ortiz-Santana B."/>
            <person name="Ovrebo C."/>
            <person name="Racz N."/>
            <person name="Riley R."/>
            <person name="Savchenko A."/>
            <person name="Shiryaev A."/>
            <person name="Soop K."/>
            <person name="Spirin V."/>
            <person name="Szebenyi C."/>
            <person name="Tomsovsky M."/>
            <person name="Tulloss R.E."/>
            <person name="Uehling J."/>
            <person name="Grigoriev I.V."/>
            <person name="Vagvolgyi C."/>
            <person name="Papp T."/>
            <person name="Martin F.M."/>
            <person name="Miettinen O."/>
            <person name="Hibbett D.S."/>
            <person name="Nagy L.G."/>
        </authorList>
    </citation>
    <scope>NUCLEOTIDE SEQUENCE [LARGE SCALE GENOMIC DNA]</scope>
    <source>
        <strain evidence="1 2">NL-1719</strain>
    </source>
</reference>
<protein>
    <submittedName>
        <fullName evidence="1">Uncharacterized protein</fullName>
    </submittedName>
</protein>
<sequence>MEDLDSAQPIFPPELEELIFSLSVQDDLKLAGRLLSVSSRVRAWMIPHIYKIVIFQYGSGTGDNIQVPYGEQVDVVAENGKHVQHMLVHSGPASFLKENIAACIARCPHLRSLALWIGNGTYSPELVESLQALRLEYLSFSIGAFTGGLEKQGRLLSSPFLSVTHLQLTPERTQLKAQQVKDYFPALTHLAMTSIYANGDKLREMLNIFRHQLRVLIWYPWTASCDGAGLEKPCVGCTSDWFPEPDPRIVILFRVNSANIWHEGVTGGFGIWRVAEEAVQARRDGAVGT</sequence>
<name>A0ACD3AV90_9AGAR</name>
<evidence type="ECO:0000313" key="2">
    <source>
        <dbReference type="Proteomes" id="UP000308600"/>
    </source>
</evidence>
<organism evidence="1 2">
    <name type="scientific">Pluteus cervinus</name>
    <dbReference type="NCBI Taxonomy" id="181527"/>
    <lineage>
        <taxon>Eukaryota</taxon>
        <taxon>Fungi</taxon>
        <taxon>Dikarya</taxon>
        <taxon>Basidiomycota</taxon>
        <taxon>Agaricomycotina</taxon>
        <taxon>Agaricomycetes</taxon>
        <taxon>Agaricomycetidae</taxon>
        <taxon>Agaricales</taxon>
        <taxon>Pluteineae</taxon>
        <taxon>Pluteaceae</taxon>
        <taxon>Pluteus</taxon>
    </lineage>
</organism>
<proteinExistence type="predicted"/>